<gene>
    <name evidence="7" type="primary">PHF11</name>
</gene>
<dbReference type="KEGG" id="muo:115469612"/>
<dbReference type="InterPro" id="IPR001965">
    <property type="entry name" value="Znf_PHD"/>
</dbReference>
<dbReference type="GO" id="GO:0042393">
    <property type="term" value="F:histone binding"/>
    <property type="evidence" value="ECO:0007669"/>
    <property type="project" value="TreeGrafter"/>
</dbReference>
<dbReference type="GO" id="GO:0005634">
    <property type="term" value="C:nucleus"/>
    <property type="evidence" value="ECO:0007669"/>
    <property type="project" value="TreeGrafter"/>
</dbReference>
<evidence type="ECO:0000313" key="7">
    <source>
        <dbReference type="RefSeq" id="XP_030058267.1"/>
    </source>
</evidence>
<feature type="compositionally biased region" description="Acidic residues" evidence="4">
    <location>
        <begin position="190"/>
        <end position="210"/>
    </location>
</feature>
<dbReference type="OrthoDB" id="2384350at2759"/>
<proteinExistence type="predicted"/>
<dbReference type="RefSeq" id="XP_030058267.1">
    <property type="nucleotide sequence ID" value="XM_030202407.1"/>
</dbReference>
<organism evidence="6 7">
    <name type="scientific">Microcaecilia unicolor</name>
    <dbReference type="NCBI Taxonomy" id="1415580"/>
    <lineage>
        <taxon>Eukaryota</taxon>
        <taxon>Metazoa</taxon>
        <taxon>Chordata</taxon>
        <taxon>Craniata</taxon>
        <taxon>Vertebrata</taxon>
        <taxon>Euteleostomi</taxon>
        <taxon>Amphibia</taxon>
        <taxon>Gymnophiona</taxon>
        <taxon>Siphonopidae</taxon>
        <taxon>Microcaecilia</taxon>
    </lineage>
</organism>
<dbReference type="SMART" id="SM00249">
    <property type="entry name" value="PHD"/>
    <property type="match status" value="1"/>
</dbReference>
<feature type="compositionally biased region" description="Low complexity" evidence="4">
    <location>
        <begin position="405"/>
        <end position="414"/>
    </location>
</feature>
<feature type="region of interest" description="Disordered" evidence="4">
    <location>
        <begin position="331"/>
        <end position="414"/>
    </location>
</feature>
<dbReference type="InterPro" id="IPR034732">
    <property type="entry name" value="EPHD"/>
</dbReference>
<dbReference type="InParanoid" id="A0A6P7XS80"/>
<evidence type="ECO:0000256" key="3">
    <source>
        <dbReference type="ARBA" id="ARBA00022833"/>
    </source>
</evidence>
<feature type="compositionally biased region" description="Polar residues" evidence="4">
    <location>
        <begin position="341"/>
        <end position="356"/>
    </location>
</feature>
<reference evidence="7" key="1">
    <citation type="submission" date="2025-08" db="UniProtKB">
        <authorList>
            <consortium name="RefSeq"/>
        </authorList>
    </citation>
    <scope>IDENTIFICATION</scope>
</reference>
<evidence type="ECO:0000256" key="2">
    <source>
        <dbReference type="ARBA" id="ARBA00022771"/>
    </source>
</evidence>
<dbReference type="Pfam" id="PF13771">
    <property type="entry name" value="zf-HC5HC2H"/>
    <property type="match status" value="1"/>
</dbReference>
<dbReference type="GO" id="GO:0008270">
    <property type="term" value="F:zinc ion binding"/>
    <property type="evidence" value="ECO:0007669"/>
    <property type="project" value="UniProtKB-KW"/>
</dbReference>
<accession>A0A6P7XS80</accession>
<dbReference type="PANTHER" id="PTHR12420">
    <property type="entry name" value="PHD FINGER PROTEIN"/>
    <property type="match status" value="1"/>
</dbReference>
<dbReference type="SUPFAM" id="SSF57903">
    <property type="entry name" value="FYVE/PHD zinc finger"/>
    <property type="match status" value="1"/>
</dbReference>
<keyword evidence="3" id="KW-0862">Zinc</keyword>
<dbReference type="InterPro" id="IPR011011">
    <property type="entry name" value="Znf_FYVE_PHD"/>
</dbReference>
<protein>
    <submittedName>
        <fullName evidence="7">PHD finger protein 11</fullName>
    </submittedName>
</protein>
<feature type="domain" description="PHD-type" evidence="5">
    <location>
        <begin position="4"/>
        <end position="180"/>
    </location>
</feature>
<sequence length="540" mass="60929">MASRWGCGFCQQREQNDSTGRLYKSADGTLSAHYNCMLFSAGLVTCNTPDENDFGGFCLEDVENERQEGRNCSKGFADKGGLKISLLGCFKEKRKLQNSKGTRSSCYNLLQRQWWQLEEKFDAPGKCRRCFKCKAIGATVGCDVEDCRRTYHYLCAKESKAEIVEDVNNGIYKIYCRDHRRNHSEFTSNNDDDSKEDTDETMTQDDDDNENGNLTTVDTEKENDDNENGNLLMTADTEEDNFQIQQNVHGIKITRSTVKLIKIEVSDAAHGEDSGETSDADTYAVIPQENYMEALEMKREEKTNCGDSASDEKCISHLFPQSSKIKENDISAAADGEDSGETLNVDSSAMIPQQENYMDAPGTKRKEKTNHSYSASNEKCNSHLSPRRLELRKKGPPKKRANPFSRSTSENSNKSNSSIWVNLLISFVRQIGQLKDSDINGQKEAMFFWKLCREANCVESTISKIKTSFESLIQRISTEAAPVEDYHQLFQVLMITGCLKAAILEAKEEIPTKIQILDDEKALLYKADKFLDALLKKKSE</sequence>
<dbReference type="PROSITE" id="PS51805">
    <property type="entry name" value="EPHD"/>
    <property type="match status" value="1"/>
</dbReference>
<evidence type="ECO:0000313" key="6">
    <source>
        <dbReference type="Proteomes" id="UP000515156"/>
    </source>
</evidence>
<dbReference type="PANTHER" id="PTHR12420:SF15">
    <property type="entry name" value="PHD FINGER PROTEIN 6"/>
    <property type="match status" value="1"/>
</dbReference>
<evidence type="ECO:0000256" key="4">
    <source>
        <dbReference type="SAM" id="MobiDB-lite"/>
    </source>
</evidence>
<dbReference type="Gene3D" id="3.30.40.10">
    <property type="entry name" value="Zinc/RING finger domain, C3HC4 (zinc finger)"/>
    <property type="match status" value="2"/>
</dbReference>
<feature type="compositionally biased region" description="Polar residues" evidence="4">
    <location>
        <begin position="371"/>
        <end position="384"/>
    </location>
</feature>
<dbReference type="Proteomes" id="UP000515156">
    <property type="component" value="Chromosome 4"/>
</dbReference>
<evidence type="ECO:0000259" key="5">
    <source>
        <dbReference type="PROSITE" id="PS51805"/>
    </source>
</evidence>
<dbReference type="InterPro" id="IPR051188">
    <property type="entry name" value="PHD-type_Zinc_Finger"/>
</dbReference>
<dbReference type="AlphaFoldDB" id="A0A6P7XS80"/>
<name>A0A6P7XS80_9AMPH</name>
<keyword evidence="1" id="KW-0479">Metal-binding</keyword>
<evidence type="ECO:0000256" key="1">
    <source>
        <dbReference type="ARBA" id="ARBA00022723"/>
    </source>
</evidence>
<keyword evidence="6" id="KW-1185">Reference proteome</keyword>
<dbReference type="GO" id="GO:0042826">
    <property type="term" value="F:histone deacetylase binding"/>
    <property type="evidence" value="ECO:0007669"/>
    <property type="project" value="TreeGrafter"/>
</dbReference>
<dbReference type="InterPro" id="IPR013083">
    <property type="entry name" value="Znf_RING/FYVE/PHD"/>
</dbReference>
<feature type="region of interest" description="Disordered" evidence="4">
    <location>
        <begin position="185"/>
        <end position="231"/>
    </location>
</feature>
<keyword evidence="2" id="KW-0863">Zinc-finger</keyword>
<dbReference type="GeneID" id="115469612"/>
<dbReference type="CTD" id="51131"/>